<dbReference type="GO" id="GO:0061630">
    <property type="term" value="F:ubiquitin protein ligase activity"/>
    <property type="evidence" value="ECO:0007669"/>
    <property type="project" value="UniProtKB-EC"/>
</dbReference>
<keyword evidence="5 8" id="KW-0863">Zinc-finger</keyword>
<evidence type="ECO:0000313" key="12">
    <source>
        <dbReference type="Proteomes" id="UP000236161"/>
    </source>
</evidence>
<feature type="region of interest" description="Disordered" evidence="9">
    <location>
        <begin position="60"/>
        <end position="82"/>
    </location>
</feature>
<protein>
    <recommendedName>
        <fullName evidence="2">RING-type E3 ubiquitin transferase</fullName>
        <ecNumber evidence="2">2.3.2.27</ecNumber>
    </recommendedName>
</protein>
<dbReference type="EC" id="2.3.2.27" evidence="2"/>
<keyword evidence="7" id="KW-0862">Zinc</keyword>
<dbReference type="InterPro" id="IPR001841">
    <property type="entry name" value="Znf_RING"/>
</dbReference>
<evidence type="ECO:0000256" key="1">
    <source>
        <dbReference type="ARBA" id="ARBA00000900"/>
    </source>
</evidence>
<evidence type="ECO:0000256" key="9">
    <source>
        <dbReference type="SAM" id="MobiDB-lite"/>
    </source>
</evidence>
<keyword evidence="12" id="KW-1185">Reference proteome</keyword>
<evidence type="ECO:0000259" key="10">
    <source>
        <dbReference type="PROSITE" id="PS50089"/>
    </source>
</evidence>
<dbReference type="InterPro" id="IPR045191">
    <property type="entry name" value="MBR1/2-like"/>
</dbReference>
<dbReference type="EMBL" id="KZ451971">
    <property type="protein sequence ID" value="PKA56589.1"/>
    <property type="molecule type" value="Genomic_DNA"/>
</dbReference>
<dbReference type="Proteomes" id="UP000236161">
    <property type="component" value="Unassembled WGS sequence"/>
</dbReference>
<dbReference type="STRING" id="1088818.A0A2I0AM16"/>
<keyword evidence="4" id="KW-0479">Metal-binding</keyword>
<evidence type="ECO:0000256" key="3">
    <source>
        <dbReference type="ARBA" id="ARBA00022679"/>
    </source>
</evidence>
<dbReference type="GO" id="GO:0016874">
    <property type="term" value="F:ligase activity"/>
    <property type="evidence" value="ECO:0007669"/>
    <property type="project" value="UniProtKB-KW"/>
</dbReference>
<keyword evidence="11" id="KW-0436">Ligase</keyword>
<reference evidence="11 12" key="1">
    <citation type="journal article" date="2017" name="Nature">
        <title>The Apostasia genome and the evolution of orchids.</title>
        <authorList>
            <person name="Zhang G.Q."/>
            <person name="Liu K.W."/>
            <person name="Li Z."/>
            <person name="Lohaus R."/>
            <person name="Hsiao Y.Y."/>
            <person name="Niu S.C."/>
            <person name="Wang J.Y."/>
            <person name="Lin Y.C."/>
            <person name="Xu Q."/>
            <person name="Chen L.J."/>
            <person name="Yoshida K."/>
            <person name="Fujiwara S."/>
            <person name="Wang Z.W."/>
            <person name="Zhang Y.Q."/>
            <person name="Mitsuda N."/>
            <person name="Wang M."/>
            <person name="Liu G.H."/>
            <person name="Pecoraro L."/>
            <person name="Huang H.X."/>
            <person name="Xiao X.J."/>
            <person name="Lin M."/>
            <person name="Wu X.Y."/>
            <person name="Wu W.L."/>
            <person name="Chen Y.Y."/>
            <person name="Chang S.B."/>
            <person name="Sakamoto S."/>
            <person name="Ohme-Takagi M."/>
            <person name="Yagi M."/>
            <person name="Zeng S.J."/>
            <person name="Shen C.Y."/>
            <person name="Yeh C.M."/>
            <person name="Luo Y.B."/>
            <person name="Tsai W.C."/>
            <person name="Van de Peer Y."/>
            <person name="Liu Z.J."/>
        </authorList>
    </citation>
    <scope>NUCLEOTIDE SEQUENCE [LARGE SCALE GENOMIC DNA]</scope>
    <source>
        <strain evidence="12">cv. Shenzhen</strain>
        <tissue evidence="11">Stem</tissue>
    </source>
</reference>
<feature type="region of interest" description="Disordered" evidence="9">
    <location>
        <begin position="203"/>
        <end position="223"/>
    </location>
</feature>
<dbReference type="Gene3D" id="3.30.40.10">
    <property type="entry name" value="Zinc/RING finger domain, C3HC4 (zinc finger)"/>
    <property type="match status" value="1"/>
</dbReference>
<feature type="domain" description="RING-type" evidence="10">
    <location>
        <begin position="448"/>
        <end position="489"/>
    </location>
</feature>
<dbReference type="OrthoDB" id="8062037at2759"/>
<dbReference type="SUPFAM" id="SSF57850">
    <property type="entry name" value="RING/U-box"/>
    <property type="match status" value="1"/>
</dbReference>
<dbReference type="GO" id="GO:0008270">
    <property type="term" value="F:zinc ion binding"/>
    <property type="evidence" value="ECO:0007669"/>
    <property type="project" value="UniProtKB-KW"/>
</dbReference>
<keyword evidence="3" id="KW-0808">Transferase</keyword>
<evidence type="ECO:0000256" key="5">
    <source>
        <dbReference type="ARBA" id="ARBA00022771"/>
    </source>
</evidence>
<keyword evidence="6" id="KW-0833">Ubl conjugation pathway</keyword>
<evidence type="ECO:0000256" key="6">
    <source>
        <dbReference type="ARBA" id="ARBA00022786"/>
    </source>
</evidence>
<name>A0A2I0AM16_9ASPA</name>
<gene>
    <name evidence="11" type="primary">BBR</name>
    <name evidence="11" type="ORF">AXF42_Ash015362</name>
</gene>
<comment type="catalytic activity">
    <reaction evidence="1">
        <text>S-ubiquitinyl-[E2 ubiquitin-conjugating enzyme]-L-cysteine + [acceptor protein]-L-lysine = [E2 ubiquitin-conjugating enzyme]-L-cysteine + N(6)-ubiquitinyl-[acceptor protein]-L-lysine.</text>
        <dbReference type="EC" id="2.3.2.27"/>
    </reaction>
</comment>
<dbReference type="PANTHER" id="PTHR22937:SF136">
    <property type="entry name" value="RING-TYPE E3 UBIQUITIN TRANSFERASE"/>
    <property type="match status" value="1"/>
</dbReference>
<proteinExistence type="predicted"/>
<dbReference type="InterPro" id="IPR013083">
    <property type="entry name" value="Znf_RING/FYVE/PHD"/>
</dbReference>
<dbReference type="PROSITE" id="PS50089">
    <property type="entry name" value="ZF_RING_2"/>
    <property type="match status" value="1"/>
</dbReference>
<dbReference type="Pfam" id="PF13639">
    <property type="entry name" value="zf-RING_2"/>
    <property type="match status" value="1"/>
</dbReference>
<evidence type="ECO:0000256" key="4">
    <source>
        <dbReference type="ARBA" id="ARBA00022723"/>
    </source>
</evidence>
<evidence type="ECO:0000256" key="7">
    <source>
        <dbReference type="ARBA" id="ARBA00022833"/>
    </source>
</evidence>
<dbReference type="AlphaFoldDB" id="A0A2I0AM16"/>
<dbReference type="SMART" id="SM00184">
    <property type="entry name" value="RING"/>
    <property type="match status" value="1"/>
</dbReference>
<sequence length="495" mass="54374">MDTKASTMGSSRICHRLKTRHPNLLDAHNNYSTRAACSYATKGNKVNSIKEAQNLSAAFSSTNSSTSSHSSSSSSSSLSNFSSRVRSLAVQQKRSLWEKKMNIETSSPRKQIETAVCRGADINKVNSQPMPGVARIGVETSNSEATSSAILQRKHRSGSRNLYAPTISSIQRSIASREKRLAIANDSRAKKCIVSPISNTEKDKTKCLDGGKASSSRGKSISAFSNRKLMGSSTAQNDSKSSNKYTTIGQLPLQRAQKVAGGRGSTRMSSGEGNASLTLPEASIVPWVPQNGFSVSLLPDNALSFIGHSMSARTELMSRSDLVTEEDIRHIFSDPSGVRDNNRHFNFENVAEALLVLEVMQHNQALAHEQLLVLERETTVVNSYFYDQYRGMRMDIDNMSYEELLDLGEKIGSVNTGLTEEVMAKCLERTAFKEASSTREAEEADKTCSICQECCADGDEVCRLGCDHWFHADCIQQWLRVKNWCPICKASAYNS</sequence>
<accession>A0A2I0AM16</accession>
<evidence type="ECO:0000313" key="11">
    <source>
        <dbReference type="EMBL" id="PKA56589.1"/>
    </source>
</evidence>
<evidence type="ECO:0000256" key="8">
    <source>
        <dbReference type="PROSITE-ProRule" id="PRU00175"/>
    </source>
</evidence>
<feature type="compositionally biased region" description="Polar residues" evidence="9">
    <location>
        <begin position="213"/>
        <end position="223"/>
    </location>
</feature>
<dbReference type="PANTHER" id="PTHR22937">
    <property type="entry name" value="E3 UBIQUITIN-PROTEIN LIGASE RNF165"/>
    <property type="match status" value="1"/>
</dbReference>
<evidence type="ECO:0000256" key="2">
    <source>
        <dbReference type="ARBA" id="ARBA00012483"/>
    </source>
</evidence>
<organism evidence="11 12">
    <name type="scientific">Apostasia shenzhenica</name>
    <dbReference type="NCBI Taxonomy" id="1088818"/>
    <lineage>
        <taxon>Eukaryota</taxon>
        <taxon>Viridiplantae</taxon>
        <taxon>Streptophyta</taxon>
        <taxon>Embryophyta</taxon>
        <taxon>Tracheophyta</taxon>
        <taxon>Spermatophyta</taxon>
        <taxon>Magnoliopsida</taxon>
        <taxon>Liliopsida</taxon>
        <taxon>Asparagales</taxon>
        <taxon>Orchidaceae</taxon>
        <taxon>Apostasioideae</taxon>
        <taxon>Apostasia</taxon>
    </lineage>
</organism>